<comment type="pathway">
    <text evidence="5">Amine and polyamine biosynthesis; putrescine biosynthesis via L-ornithine pathway; putrescine from L-ornithine: step 1/1.</text>
</comment>
<dbReference type="InterPro" id="IPR022657">
    <property type="entry name" value="De-COase2_CS"/>
</dbReference>
<evidence type="ECO:0000256" key="2">
    <source>
        <dbReference type="ARBA" id="ARBA00008872"/>
    </source>
</evidence>
<dbReference type="FunFam" id="3.20.20.10:FF:000008">
    <property type="entry name" value="Ornithine decarboxylase"/>
    <property type="match status" value="1"/>
</dbReference>
<evidence type="ECO:0000256" key="8">
    <source>
        <dbReference type="PIRSR" id="PIRSR600183-50"/>
    </source>
</evidence>
<evidence type="ECO:0000256" key="5">
    <source>
        <dbReference type="ARBA" id="ARBA00034115"/>
    </source>
</evidence>
<dbReference type="InterPro" id="IPR009006">
    <property type="entry name" value="Ala_racemase/Decarboxylase_C"/>
</dbReference>
<comment type="catalytic activity">
    <reaction evidence="7">
        <text>L-ornithine + H(+) = putrescine + CO2</text>
        <dbReference type="Rhea" id="RHEA:22964"/>
        <dbReference type="ChEBI" id="CHEBI:15378"/>
        <dbReference type="ChEBI" id="CHEBI:16526"/>
        <dbReference type="ChEBI" id="CHEBI:46911"/>
        <dbReference type="ChEBI" id="CHEBI:326268"/>
        <dbReference type="EC" id="4.1.1.17"/>
    </reaction>
</comment>
<reference evidence="10 11" key="1">
    <citation type="submission" date="2017-03" db="EMBL/GenBank/DDBJ databases">
        <title>Genome analysis of Rhizobial strains effectives or ineffectives for nitrogen fixation isolated from bean seeds.</title>
        <authorList>
            <person name="Peralta H."/>
            <person name="Aguilar-Vera A."/>
            <person name="Mora Y."/>
            <person name="Vargas-Lagunas C."/>
            <person name="Girard L."/>
            <person name="Mora J."/>
        </authorList>
    </citation>
    <scope>NUCLEOTIDE SEQUENCE [LARGE SCALE GENOMIC DNA]</scope>
    <source>
        <strain evidence="10 11">CCGM3</strain>
    </source>
</reference>
<dbReference type="RefSeq" id="WP_114714966.1">
    <property type="nucleotide sequence ID" value="NZ_KZ857266.1"/>
</dbReference>
<accession>A0A370KIN8</accession>
<evidence type="ECO:0000256" key="4">
    <source>
        <dbReference type="ARBA" id="ARBA00023239"/>
    </source>
</evidence>
<dbReference type="Gene3D" id="2.40.37.10">
    <property type="entry name" value="Lyase, Ornithine Decarboxylase, Chain A, domain 1"/>
    <property type="match status" value="1"/>
</dbReference>
<gene>
    <name evidence="10" type="ORF">B5K06_25290</name>
</gene>
<dbReference type="AlphaFoldDB" id="A0A370KIN8"/>
<feature type="domain" description="Orn/DAP/Arg decarboxylase 2 N-terminal" evidence="9">
    <location>
        <begin position="67"/>
        <end position="301"/>
    </location>
</feature>
<dbReference type="PROSITE" id="PS00879">
    <property type="entry name" value="ODR_DC_2_2"/>
    <property type="match status" value="1"/>
</dbReference>
<dbReference type="PROSITE" id="PS00878">
    <property type="entry name" value="ODR_DC_2_1"/>
    <property type="match status" value="1"/>
</dbReference>
<keyword evidence="4" id="KW-0456">Lyase</keyword>
<comment type="cofactor">
    <cofactor evidence="1 8">
        <name>pyridoxal 5'-phosphate</name>
        <dbReference type="ChEBI" id="CHEBI:597326"/>
    </cofactor>
</comment>
<dbReference type="PANTHER" id="PTHR11482:SF6">
    <property type="entry name" value="ORNITHINE DECARBOXYLASE 1-RELATED"/>
    <property type="match status" value="1"/>
</dbReference>
<comment type="similarity">
    <text evidence="2">Belongs to the Orn/Lys/Arg decarboxylase class-II family.</text>
</comment>
<dbReference type="GO" id="GO:0004586">
    <property type="term" value="F:ornithine decarboxylase activity"/>
    <property type="evidence" value="ECO:0007669"/>
    <property type="project" value="UniProtKB-EC"/>
</dbReference>
<evidence type="ECO:0000256" key="6">
    <source>
        <dbReference type="ARBA" id="ARBA00034138"/>
    </source>
</evidence>
<dbReference type="SUPFAM" id="SSF50621">
    <property type="entry name" value="Alanine racemase C-terminal domain-like"/>
    <property type="match status" value="1"/>
</dbReference>
<evidence type="ECO:0000256" key="7">
    <source>
        <dbReference type="ARBA" id="ARBA00049127"/>
    </source>
</evidence>
<dbReference type="GO" id="GO:0033387">
    <property type="term" value="P:putrescine biosynthetic process from arginine, via ornithine"/>
    <property type="evidence" value="ECO:0007669"/>
    <property type="project" value="TreeGrafter"/>
</dbReference>
<dbReference type="Gene3D" id="3.20.20.10">
    <property type="entry name" value="Alanine racemase"/>
    <property type="match status" value="1"/>
</dbReference>
<dbReference type="SUPFAM" id="SSF51419">
    <property type="entry name" value="PLP-binding barrel"/>
    <property type="match status" value="1"/>
</dbReference>
<dbReference type="EMBL" id="NAAC01000031">
    <property type="protein sequence ID" value="RDJ05753.1"/>
    <property type="molecule type" value="Genomic_DNA"/>
</dbReference>
<dbReference type="InterPro" id="IPR029066">
    <property type="entry name" value="PLP-binding_barrel"/>
</dbReference>
<dbReference type="GO" id="GO:0005737">
    <property type="term" value="C:cytoplasm"/>
    <property type="evidence" value="ECO:0007669"/>
    <property type="project" value="TreeGrafter"/>
</dbReference>
<comment type="caution">
    <text evidence="10">The sequence shown here is derived from an EMBL/GenBank/DDBJ whole genome shotgun (WGS) entry which is preliminary data.</text>
</comment>
<feature type="active site" description="Proton donor" evidence="8">
    <location>
        <position position="363"/>
    </location>
</feature>
<dbReference type="Proteomes" id="UP000254939">
    <property type="component" value="Unassembled WGS sequence"/>
</dbReference>
<evidence type="ECO:0000256" key="3">
    <source>
        <dbReference type="ARBA" id="ARBA00022898"/>
    </source>
</evidence>
<evidence type="ECO:0000313" key="10">
    <source>
        <dbReference type="EMBL" id="RDJ05753.1"/>
    </source>
</evidence>
<dbReference type="CDD" id="cd00622">
    <property type="entry name" value="PLPDE_III_ODC"/>
    <property type="match status" value="1"/>
</dbReference>
<evidence type="ECO:0000313" key="11">
    <source>
        <dbReference type="Proteomes" id="UP000254939"/>
    </source>
</evidence>
<organism evidence="10 11">
    <name type="scientific">Rhizobium grahamii</name>
    <dbReference type="NCBI Taxonomy" id="1120045"/>
    <lineage>
        <taxon>Bacteria</taxon>
        <taxon>Pseudomonadati</taxon>
        <taxon>Pseudomonadota</taxon>
        <taxon>Alphaproteobacteria</taxon>
        <taxon>Hyphomicrobiales</taxon>
        <taxon>Rhizobiaceae</taxon>
        <taxon>Rhizobium/Agrobacterium group</taxon>
        <taxon>Rhizobium</taxon>
    </lineage>
</organism>
<dbReference type="InterPro" id="IPR002433">
    <property type="entry name" value="Orn_de-COase"/>
</dbReference>
<dbReference type="PANTHER" id="PTHR11482">
    <property type="entry name" value="ARGININE/DIAMINOPIMELATE/ORNITHINE DECARBOXYLASE"/>
    <property type="match status" value="1"/>
</dbReference>
<evidence type="ECO:0000259" key="9">
    <source>
        <dbReference type="Pfam" id="PF02784"/>
    </source>
</evidence>
<dbReference type="EC" id="4.1.1.17" evidence="6"/>
<name>A0A370KIN8_9HYPH</name>
<dbReference type="InterPro" id="IPR000183">
    <property type="entry name" value="Orn/DAP/Arg_de-COase"/>
</dbReference>
<evidence type="ECO:0000256" key="1">
    <source>
        <dbReference type="ARBA" id="ARBA00001933"/>
    </source>
</evidence>
<dbReference type="Pfam" id="PF02784">
    <property type="entry name" value="Orn_Arg_deC_N"/>
    <property type="match status" value="1"/>
</dbReference>
<dbReference type="InterPro" id="IPR022644">
    <property type="entry name" value="De-COase2_N"/>
</dbReference>
<dbReference type="PRINTS" id="PR01179">
    <property type="entry name" value="ODADCRBXLASE"/>
</dbReference>
<dbReference type="OrthoDB" id="9802147at2"/>
<sequence>MNAYAPSAEHVLGRDARHLQGQIETAFSAVGRTVPPAQNTLRNFASVDAMVAELMPSEPVFCISPERLRSAAASFSSFPGQCLYAVKCNPHPFVLETLYQSGITNFDVASLHEVELIDSLFGSQAGKFYNNPAKTRRSIRLANDLHGIRFYTVDCLEEVEKIAEEAGGSEDLVIAVRLATSGSDARYVLSTKFGATPDKAIGLLREIHLKGIKVGISFHVGSQCLAPAAFSNAVELAADVAKRAGVELTVLNVGGGFPAPYPGDDVVGHGHYFKSVARALRNGNVPHSCTILCEPGRALVATAGTTLVQVVMRRDRNIFLNDGVFGTLQELGHPKERRPVRLIPSASRACATYTDFRVWGPTCDSNDVLGAPFNLPDDVREGDWIEVGMMGAYSLSMRTHFNGFFAGHIVTIGA</sequence>
<keyword evidence="3 8" id="KW-0663">Pyridoxal phosphate</keyword>
<dbReference type="PRINTS" id="PR01182">
    <property type="entry name" value="ORNDCRBXLASE"/>
</dbReference>
<feature type="modified residue" description="N6-(pyridoxal phosphate)lysine" evidence="8">
    <location>
        <position position="87"/>
    </location>
</feature>
<protein>
    <recommendedName>
        <fullName evidence="6">ornithine decarboxylase</fullName>
        <ecNumber evidence="6">4.1.1.17</ecNumber>
    </recommendedName>
</protein>
<proteinExistence type="inferred from homology"/>
<dbReference type="InterPro" id="IPR022653">
    <property type="entry name" value="De-COase2_pyr-phos_BS"/>
</dbReference>